<keyword evidence="7" id="KW-1185">Reference proteome</keyword>
<dbReference type="Pfam" id="PF00877">
    <property type="entry name" value="NLPC_P60"/>
    <property type="match status" value="1"/>
</dbReference>
<dbReference type="InterPro" id="IPR000064">
    <property type="entry name" value="NLP_P60_dom"/>
</dbReference>
<reference evidence="6 7" key="1">
    <citation type="submission" date="2020-12" db="EMBL/GenBank/DDBJ databases">
        <title>HMF7856_wgs.fasta genome submission.</title>
        <authorList>
            <person name="Kang H."/>
            <person name="Kim H."/>
            <person name="Joh K."/>
        </authorList>
    </citation>
    <scope>NUCLEOTIDE SEQUENCE [LARGE SCALE GENOMIC DNA]</scope>
    <source>
        <strain evidence="6 7">HMF7856</strain>
    </source>
</reference>
<dbReference type="KEGG" id="mgik:GO620_006135"/>
<dbReference type="PANTHER" id="PTHR47053:SF1">
    <property type="entry name" value="MUREIN DD-ENDOPEPTIDASE MEPH-RELATED"/>
    <property type="match status" value="1"/>
</dbReference>
<feature type="domain" description="NlpC/P60" evidence="5">
    <location>
        <begin position="128"/>
        <end position="256"/>
    </location>
</feature>
<name>A0A6I4IN23_9SPHI</name>
<comment type="similarity">
    <text evidence="1">Belongs to the peptidase C40 family.</text>
</comment>
<keyword evidence="2" id="KW-0645">Protease</keyword>
<accession>A0A6I4IN23</accession>
<organism evidence="6 7">
    <name type="scientific">Mucilaginibacter ginkgonis</name>
    <dbReference type="NCBI Taxonomy" id="2682091"/>
    <lineage>
        <taxon>Bacteria</taxon>
        <taxon>Pseudomonadati</taxon>
        <taxon>Bacteroidota</taxon>
        <taxon>Sphingobacteriia</taxon>
        <taxon>Sphingobacteriales</taxon>
        <taxon>Sphingobacteriaceae</taxon>
        <taxon>Mucilaginibacter</taxon>
    </lineage>
</organism>
<evidence type="ECO:0000259" key="5">
    <source>
        <dbReference type="PROSITE" id="PS51935"/>
    </source>
</evidence>
<keyword evidence="4" id="KW-0788">Thiol protease</keyword>
<dbReference type="Proteomes" id="UP000429232">
    <property type="component" value="Chromosome"/>
</dbReference>
<dbReference type="GO" id="GO:0008234">
    <property type="term" value="F:cysteine-type peptidase activity"/>
    <property type="evidence" value="ECO:0007669"/>
    <property type="project" value="UniProtKB-KW"/>
</dbReference>
<dbReference type="InterPro" id="IPR038765">
    <property type="entry name" value="Papain-like_cys_pep_sf"/>
</dbReference>
<evidence type="ECO:0000313" key="6">
    <source>
        <dbReference type="EMBL" id="QQL51026.1"/>
    </source>
</evidence>
<evidence type="ECO:0000256" key="1">
    <source>
        <dbReference type="ARBA" id="ARBA00007074"/>
    </source>
</evidence>
<dbReference type="Pfam" id="PF18348">
    <property type="entry name" value="SH3_16"/>
    <property type="match status" value="1"/>
</dbReference>
<dbReference type="InterPro" id="IPR051202">
    <property type="entry name" value="Peptidase_C40"/>
</dbReference>
<evidence type="ECO:0000256" key="4">
    <source>
        <dbReference type="ARBA" id="ARBA00022807"/>
    </source>
</evidence>
<dbReference type="PROSITE" id="PS51935">
    <property type="entry name" value="NLPC_P60"/>
    <property type="match status" value="1"/>
</dbReference>
<keyword evidence="3" id="KW-0378">Hydrolase</keyword>
<dbReference type="Gene3D" id="2.30.30.40">
    <property type="entry name" value="SH3 Domains"/>
    <property type="match status" value="1"/>
</dbReference>
<dbReference type="SUPFAM" id="SSF54001">
    <property type="entry name" value="Cysteine proteinases"/>
    <property type="match status" value="1"/>
</dbReference>
<evidence type="ECO:0000256" key="2">
    <source>
        <dbReference type="ARBA" id="ARBA00022670"/>
    </source>
</evidence>
<dbReference type="InterPro" id="IPR041382">
    <property type="entry name" value="SH3_16"/>
</dbReference>
<dbReference type="RefSeq" id="WP_157523601.1">
    <property type="nucleotide sequence ID" value="NZ_CP066775.1"/>
</dbReference>
<dbReference type="PANTHER" id="PTHR47053">
    <property type="entry name" value="MUREIN DD-ENDOPEPTIDASE MEPH-RELATED"/>
    <property type="match status" value="1"/>
</dbReference>
<proteinExistence type="inferred from homology"/>
<dbReference type="Gene3D" id="3.90.1720.10">
    <property type="entry name" value="endopeptidase domain like (from Nostoc punctiforme)"/>
    <property type="match status" value="1"/>
</dbReference>
<dbReference type="GO" id="GO:0006508">
    <property type="term" value="P:proteolysis"/>
    <property type="evidence" value="ECO:0007669"/>
    <property type="project" value="UniProtKB-KW"/>
</dbReference>
<protein>
    <submittedName>
        <fullName evidence="6">C40 family peptidase</fullName>
    </submittedName>
</protein>
<dbReference type="EMBL" id="CP066775">
    <property type="protein sequence ID" value="QQL51026.1"/>
    <property type="molecule type" value="Genomic_DNA"/>
</dbReference>
<dbReference type="AlphaFoldDB" id="A0A6I4IN23"/>
<evidence type="ECO:0000256" key="3">
    <source>
        <dbReference type="ARBA" id="ARBA00022801"/>
    </source>
</evidence>
<gene>
    <name evidence="6" type="ORF">GO620_006135</name>
</gene>
<evidence type="ECO:0000313" key="7">
    <source>
        <dbReference type="Proteomes" id="UP000429232"/>
    </source>
</evidence>
<sequence>MEYGICTLPIIPMRAAPSEKSEMVSQLLFGEIYQLIPHTEGEQKNWVYVSALHDGYEGWISRNQVTLADTVAYDSYQNSNVLTTKPVSALVKQSDGSLIYIPFGSSLSGLNENKLALATEQYDVSNVDANKGDVLSLAQTFLNTPYLWGGRTHFGIDCSGLVQAVFRQQGINLKRDAYLQAEEGSTVDFLAEVKPGDVAFFDNDEGRITHVGILMSQDKIIHSSGRVKIEHIDTQGIYSEEFKKYTHKLRIIKRFA</sequence>